<feature type="region of interest" description="Disordered" evidence="1">
    <location>
        <begin position="67"/>
        <end position="113"/>
    </location>
</feature>
<accession>A0AAV1C794</accession>
<dbReference type="EMBL" id="OX459118">
    <property type="protein sequence ID" value="CAI9091267.1"/>
    <property type="molecule type" value="Genomic_DNA"/>
</dbReference>
<gene>
    <name evidence="3" type="ORF">OLC1_LOCUS3233</name>
</gene>
<feature type="compositionally biased region" description="Basic and acidic residues" evidence="1">
    <location>
        <begin position="75"/>
        <end position="96"/>
    </location>
</feature>
<keyword evidence="2" id="KW-0472">Membrane</keyword>
<feature type="transmembrane region" description="Helical" evidence="2">
    <location>
        <begin position="132"/>
        <end position="150"/>
    </location>
</feature>
<organism evidence="3 4">
    <name type="scientific">Oldenlandia corymbosa var. corymbosa</name>
    <dbReference type="NCBI Taxonomy" id="529605"/>
    <lineage>
        <taxon>Eukaryota</taxon>
        <taxon>Viridiplantae</taxon>
        <taxon>Streptophyta</taxon>
        <taxon>Embryophyta</taxon>
        <taxon>Tracheophyta</taxon>
        <taxon>Spermatophyta</taxon>
        <taxon>Magnoliopsida</taxon>
        <taxon>eudicotyledons</taxon>
        <taxon>Gunneridae</taxon>
        <taxon>Pentapetalae</taxon>
        <taxon>asterids</taxon>
        <taxon>lamiids</taxon>
        <taxon>Gentianales</taxon>
        <taxon>Rubiaceae</taxon>
        <taxon>Rubioideae</taxon>
        <taxon>Spermacoceae</taxon>
        <taxon>Hedyotis-Oldenlandia complex</taxon>
        <taxon>Oldenlandia</taxon>
    </lineage>
</organism>
<reference evidence="3" key="1">
    <citation type="submission" date="2023-03" db="EMBL/GenBank/DDBJ databases">
        <authorList>
            <person name="Julca I."/>
        </authorList>
    </citation>
    <scope>NUCLEOTIDE SEQUENCE</scope>
</reference>
<evidence type="ECO:0000313" key="3">
    <source>
        <dbReference type="EMBL" id="CAI9091267.1"/>
    </source>
</evidence>
<dbReference type="PANTHER" id="PTHR36789:SF1">
    <property type="entry name" value="TRANSMEMBRANE PROTEIN"/>
    <property type="match status" value="1"/>
</dbReference>
<keyword evidence="2" id="KW-1133">Transmembrane helix</keyword>
<dbReference type="PANTHER" id="PTHR36789">
    <property type="entry name" value="TRANSMEMBRANE PROTEIN"/>
    <property type="match status" value="1"/>
</dbReference>
<feature type="transmembrane region" description="Helical" evidence="2">
    <location>
        <begin position="157"/>
        <end position="180"/>
    </location>
</feature>
<dbReference type="Proteomes" id="UP001161247">
    <property type="component" value="Chromosome 1"/>
</dbReference>
<keyword evidence="2" id="KW-0812">Transmembrane</keyword>
<evidence type="ECO:0000256" key="2">
    <source>
        <dbReference type="SAM" id="Phobius"/>
    </source>
</evidence>
<proteinExistence type="predicted"/>
<evidence type="ECO:0000313" key="4">
    <source>
        <dbReference type="Proteomes" id="UP001161247"/>
    </source>
</evidence>
<feature type="compositionally biased region" description="Gly residues" evidence="1">
    <location>
        <begin position="99"/>
        <end position="109"/>
    </location>
</feature>
<protein>
    <submittedName>
        <fullName evidence="3">OLC1v1026242C1</fullName>
    </submittedName>
</protein>
<evidence type="ECO:0000256" key="1">
    <source>
        <dbReference type="SAM" id="MobiDB-lite"/>
    </source>
</evidence>
<sequence length="181" mass="19355">MRSVLGKLAPFAGVTVTPPPSSLPPLFSTVQIFNPLKLQSCPSRYPQRINLPTKRFFFISASATNGNNGNGGNDNKNDPLSKEAEGIEENGSKKNNGEPVGGNGGGGTGENRRPRLNLKWVDLLLDPDPDNVVAVGLTGVLAWASVQVLWQLFVISIAIMLAALKYSFVAALLIFILITLL</sequence>
<name>A0AAV1C794_OLDCO</name>
<keyword evidence="4" id="KW-1185">Reference proteome</keyword>
<dbReference type="AlphaFoldDB" id="A0AAV1C794"/>